<evidence type="ECO:0000256" key="7">
    <source>
        <dbReference type="ARBA" id="ARBA00023136"/>
    </source>
</evidence>
<sequence>MNTDRNTFFIGTLYSLAAYVLWGLLPIYWKWIEHVPAGEILAHRIAWSFVFVVGIIYLTKKSSSFRQQLYMFWKSPKSMIPVLIAGILISCNWFIYIWAVNHEQMVEASLGYYINPLLSVLLGVIVLREKMSNWQFIALCFAGIGVAILTVEHGQIPLISIALAFSFALYGLVKKIIKLDSLFSLAIETALVLPVALIYLLSLEGKGTGMFVTSSLPTTILLICSGVATALPLLFFAEGLQRISLSLNGFFQYLAPTISLLLAIFVYHEPFSKIQLISFMFIWCGLILFTLSSTNVVKISEKKTASV</sequence>
<dbReference type="InterPro" id="IPR004626">
    <property type="entry name" value="RarD"/>
</dbReference>
<dbReference type="AlphaFoldDB" id="A0A6N9Q0L9"/>
<keyword evidence="11" id="KW-1185">Reference proteome</keyword>
<keyword evidence="4" id="KW-1003">Cell membrane</keyword>
<feature type="transmembrane region" description="Helical" evidence="8">
    <location>
        <begin position="156"/>
        <end position="173"/>
    </location>
</feature>
<evidence type="ECO:0000256" key="6">
    <source>
        <dbReference type="ARBA" id="ARBA00022989"/>
    </source>
</evidence>
<evidence type="ECO:0000256" key="4">
    <source>
        <dbReference type="ARBA" id="ARBA00022475"/>
    </source>
</evidence>
<evidence type="ECO:0000256" key="1">
    <source>
        <dbReference type="ARBA" id="ARBA00004651"/>
    </source>
</evidence>
<evidence type="ECO:0000256" key="5">
    <source>
        <dbReference type="ARBA" id="ARBA00022692"/>
    </source>
</evidence>
<proteinExistence type="inferred from homology"/>
<evidence type="ECO:0000256" key="2">
    <source>
        <dbReference type="ARBA" id="ARBA00007362"/>
    </source>
</evidence>
<feature type="transmembrane region" description="Helical" evidence="8">
    <location>
        <begin position="7"/>
        <end position="29"/>
    </location>
</feature>
<feature type="transmembrane region" description="Helical" evidence="8">
    <location>
        <begin position="215"/>
        <end position="237"/>
    </location>
</feature>
<dbReference type="RefSeq" id="WP_160645520.1">
    <property type="nucleotide sequence ID" value="NZ_SIJB01000017.1"/>
</dbReference>
<dbReference type="PANTHER" id="PTHR22911:SF137">
    <property type="entry name" value="SOLUTE CARRIER FAMILY 35 MEMBER G2-RELATED"/>
    <property type="match status" value="1"/>
</dbReference>
<feature type="domain" description="EamA" evidence="9">
    <location>
        <begin position="10"/>
        <end position="150"/>
    </location>
</feature>
<evidence type="ECO:0000313" key="11">
    <source>
        <dbReference type="Proteomes" id="UP000448943"/>
    </source>
</evidence>
<feature type="transmembrane region" description="Helical" evidence="8">
    <location>
        <begin position="274"/>
        <end position="297"/>
    </location>
</feature>
<reference evidence="10 11" key="1">
    <citation type="submission" date="2019-01" db="EMBL/GenBank/DDBJ databases">
        <title>Chengkuizengella sp. nov., isolated from deep-sea sediment of East Pacific Ocean.</title>
        <authorList>
            <person name="Yang J."/>
            <person name="Lai Q."/>
            <person name="Shao Z."/>
        </authorList>
    </citation>
    <scope>NUCLEOTIDE SEQUENCE [LARGE SCALE GENOMIC DNA]</scope>
    <source>
        <strain evidence="10 11">YPA3-1-1</strain>
    </source>
</reference>
<protein>
    <submittedName>
        <fullName evidence="10">EamA family transporter RarD</fullName>
    </submittedName>
</protein>
<feature type="transmembrane region" description="Helical" evidence="8">
    <location>
        <begin position="134"/>
        <end position="150"/>
    </location>
</feature>
<organism evidence="10 11">
    <name type="scientific">Chengkuizengella marina</name>
    <dbReference type="NCBI Taxonomy" id="2507566"/>
    <lineage>
        <taxon>Bacteria</taxon>
        <taxon>Bacillati</taxon>
        <taxon>Bacillota</taxon>
        <taxon>Bacilli</taxon>
        <taxon>Bacillales</taxon>
        <taxon>Paenibacillaceae</taxon>
        <taxon>Chengkuizengella</taxon>
    </lineage>
</organism>
<evidence type="ECO:0000259" key="9">
    <source>
        <dbReference type="Pfam" id="PF00892"/>
    </source>
</evidence>
<keyword evidence="6 8" id="KW-1133">Transmembrane helix</keyword>
<keyword evidence="3" id="KW-0813">Transport</keyword>
<feature type="domain" description="EamA" evidence="9">
    <location>
        <begin position="159"/>
        <end position="290"/>
    </location>
</feature>
<dbReference type="OrthoDB" id="369870at2"/>
<accession>A0A6N9Q0L9</accession>
<evidence type="ECO:0000256" key="3">
    <source>
        <dbReference type="ARBA" id="ARBA00022448"/>
    </source>
</evidence>
<evidence type="ECO:0000256" key="8">
    <source>
        <dbReference type="SAM" id="Phobius"/>
    </source>
</evidence>
<name>A0A6N9Q0L9_9BACL</name>
<evidence type="ECO:0000313" key="10">
    <source>
        <dbReference type="EMBL" id="NBI28726.1"/>
    </source>
</evidence>
<dbReference type="PANTHER" id="PTHR22911">
    <property type="entry name" value="ACYL-MALONYL CONDENSING ENZYME-RELATED"/>
    <property type="match status" value="1"/>
</dbReference>
<dbReference type="InterPro" id="IPR000620">
    <property type="entry name" value="EamA_dom"/>
</dbReference>
<dbReference type="NCBIfam" id="TIGR00688">
    <property type="entry name" value="rarD"/>
    <property type="match status" value="1"/>
</dbReference>
<dbReference type="Gene3D" id="1.10.3730.20">
    <property type="match status" value="1"/>
</dbReference>
<feature type="transmembrane region" description="Helical" evidence="8">
    <location>
        <begin position="80"/>
        <end position="98"/>
    </location>
</feature>
<comment type="caution">
    <text evidence="10">The sequence shown here is derived from an EMBL/GenBank/DDBJ whole genome shotgun (WGS) entry which is preliminary data.</text>
</comment>
<gene>
    <name evidence="10" type="primary">rarD</name>
    <name evidence="10" type="ORF">ERL59_07125</name>
</gene>
<dbReference type="EMBL" id="SIJB01000017">
    <property type="protein sequence ID" value="NBI28726.1"/>
    <property type="molecule type" value="Genomic_DNA"/>
</dbReference>
<keyword evidence="5 8" id="KW-0812">Transmembrane</keyword>
<keyword evidence="7 8" id="KW-0472">Membrane</keyword>
<comment type="similarity">
    <text evidence="2">Belongs to the EamA transporter family.</text>
</comment>
<feature type="transmembrane region" description="Helical" evidence="8">
    <location>
        <begin position="185"/>
        <end position="203"/>
    </location>
</feature>
<feature type="transmembrane region" description="Helical" evidence="8">
    <location>
        <begin position="41"/>
        <end position="59"/>
    </location>
</feature>
<comment type="subcellular location">
    <subcellularLocation>
        <location evidence="1">Cell membrane</location>
        <topology evidence="1">Multi-pass membrane protein</topology>
    </subcellularLocation>
</comment>
<dbReference type="Pfam" id="PF00892">
    <property type="entry name" value="EamA"/>
    <property type="match status" value="2"/>
</dbReference>
<dbReference type="InterPro" id="IPR037185">
    <property type="entry name" value="EmrE-like"/>
</dbReference>
<dbReference type="GO" id="GO:0005886">
    <property type="term" value="C:plasma membrane"/>
    <property type="evidence" value="ECO:0007669"/>
    <property type="project" value="UniProtKB-SubCell"/>
</dbReference>
<dbReference type="SUPFAM" id="SSF103481">
    <property type="entry name" value="Multidrug resistance efflux transporter EmrE"/>
    <property type="match status" value="2"/>
</dbReference>
<feature type="transmembrane region" description="Helical" evidence="8">
    <location>
        <begin position="110"/>
        <end position="127"/>
    </location>
</feature>
<feature type="transmembrane region" description="Helical" evidence="8">
    <location>
        <begin position="249"/>
        <end position="268"/>
    </location>
</feature>
<dbReference type="Proteomes" id="UP000448943">
    <property type="component" value="Unassembled WGS sequence"/>
</dbReference>